<keyword evidence="2" id="KW-1185">Reference proteome</keyword>
<dbReference type="EMBL" id="AFRT01005329">
    <property type="protein sequence ID" value="ELU35782.1"/>
    <property type="molecule type" value="Genomic_DNA"/>
</dbReference>
<organism evidence="1 2">
    <name type="scientific">Thanatephorus cucumeris (strain AG1-IA)</name>
    <name type="common">Rice sheath blight fungus</name>
    <name type="synonym">Rhizoctonia solani</name>
    <dbReference type="NCBI Taxonomy" id="983506"/>
    <lineage>
        <taxon>Eukaryota</taxon>
        <taxon>Fungi</taxon>
        <taxon>Dikarya</taxon>
        <taxon>Basidiomycota</taxon>
        <taxon>Agaricomycotina</taxon>
        <taxon>Agaricomycetes</taxon>
        <taxon>Cantharellales</taxon>
        <taxon>Ceratobasidiaceae</taxon>
        <taxon>Rhizoctonia</taxon>
        <taxon>Rhizoctonia solani AG-1</taxon>
    </lineage>
</organism>
<dbReference type="Proteomes" id="UP000011668">
    <property type="component" value="Unassembled WGS sequence"/>
</dbReference>
<dbReference type="AlphaFoldDB" id="L8WGF7"/>
<sequence>MGLHPRSSRASSTWSCAYAIQPKNLLHPRTWGIGRLCRLSSHGVESSHGPAVMTLFTGLIGVPQ</sequence>
<accession>L8WGF7</accession>
<gene>
    <name evidence="1" type="ORF">AG1IA_10188</name>
</gene>
<name>L8WGF7_THACA</name>
<evidence type="ECO:0000313" key="1">
    <source>
        <dbReference type="EMBL" id="ELU35782.1"/>
    </source>
</evidence>
<dbReference type="HOGENOM" id="CLU_2869200_0_0_1"/>
<comment type="caution">
    <text evidence="1">The sequence shown here is derived from an EMBL/GenBank/DDBJ whole genome shotgun (WGS) entry which is preliminary data.</text>
</comment>
<proteinExistence type="predicted"/>
<protein>
    <submittedName>
        <fullName evidence="1">Uncharacterized protein</fullName>
    </submittedName>
</protein>
<evidence type="ECO:0000313" key="2">
    <source>
        <dbReference type="Proteomes" id="UP000011668"/>
    </source>
</evidence>
<reference evidence="1 2" key="1">
    <citation type="journal article" date="2013" name="Nat. Commun.">
        <title>The evolution and pathogenic mechanisms of the rice sheath blight pathogen.</title>
        <authorList>
            <person name="Zheng A."/>
            <person name="Lin R."/>
            <person name="Xu L."/>
            <person name="Qin P."/>
            <person name="Tang C."/>
            <person name="Ai P."/>
            <person name="Zhang D."/>
            <person name="Liu Y."/>
            <person name="Sun Z."/>
            <person name="Feng H."/>
            <person name="Wang Y."/>
            <person name="Chen Y."/>
            <person name="Liang X."/>
            <person name="Fu R."/>
            <person name="Li Q."/>
            <person name="Zhang J."/>
            <person name="Yu X."/>
            <person name="Xie Z."/>
            <person name="Ding L."/>
            <person name="Guan P."/>
            <person name="Tang J."/>
            <person name="Liang Y."/>
            <person name="Wang S."/>
            <person name="Deng Q."/>
            <person name="Li S."/>
            <person name="Zhu J."/>
            <person name="Wang L."/>
            <person name="Liu H."/>
            <person name="Li P."/>
        </authorList>
    </citation>
    <scope>NUCLEOTIDE SEQUENCE [LARGE SCALE GENOMIC DNA]</scope>
    <source>
        <strain evidence="2">AG-1 IA</strain>
    </source>
</reference>